<dbReference type="GO" id="GO:0005125">
    <property type="term" value="F:cytokine activity"/>
    <property type="evidence" value="ECO:0007669"/>
    <property type="project" value="TreeGrafter"/>
</dbReference>
<dbReference type="GO" id="GO:0005615">
    <property type="term" value="C:extracellular space"/>
    <property type="evidence" value="ECO:0007669"/>
    <property type="project" value="TreeGrafter"/>
</dbReference>
<comment type="caution">
    <text evidence="9">The sequence shown here is derived from an EMBL/GenBank/DDBJ whole genome shotgun (WGS) entry which is preliminary data.</text>
</comment>
<dbReference type="Gene3D" id="2.10.90.10">
    <property type="entry name" value="Cystine-knot cytokines"/>
    <property type="match status" value="1"/>
</dbReference>
<dbReference type="PROSITE" id="PS00250">
    <property type="entry name" value="TGF_BETA_1"/>
    <property type="match status" value="1"/>
</dbReference>
<dbReference type="PANTHER" id="PTHR11848">
    <property type="entry name" value="TGF-BETA FAMILY"/>
    <property type="match status" value="1"/>
</dbReference>
<dbReference type="FunFam" id="2.10.90.10:FF:000058">
    <property type="entry name" value="Maverick"/>
    <property type="match status" value="1"/>
</dbReference>
<dbReference type="PANTHER" id="PTHR11848:SF119">
    <property type="entry name" value="TGF-BETA FAMILY PROFILE DOMAIN-CONTAINING PROTEIN"/>
    <property type="match status" value="1"/>
</dbReference>
<reference evidence="9" key="1">
    <citation type="journal article" date="2021" name="Mol. Ecol. Resour.">
        <title>Phylogenomic analyses of the genus Drosophila reveals genomic signals of climate adaptation.</title>
        <authorList>
            <person name="Li F."/>
            <person name="Rane R.V."/>
            <person name="Luria V."/>
            <person name="Xiong Z."/>
            <person name="Chen J."/>
            <person name="Li Z."/>
            <person name="Catullo R.A."/>
            <person name="Griffin P.C."/>
            <person name="Schiffer M."/>
            <person name="Pearce S."/>
            <person name="Lee S.F."/>
            <person name="McElroy K."/>
            <person name="Stocker A."/>
            <person name="Shirriffs J."/>
            <person name="Cockerell F."/>
            <person name="Coppin C."/>
            <person name="Sgro C.M."/>
            <person name="Karger A."/>
            <person name="Cain J.W."/>
            <person name="Weber J.A."/>
            <person name="Santpere G."/>
            <person name="Kirschner M.W."/>
            <person name="Hoffmann A.A."/>
            <person name="Oakeshott J.G."/>
            <person name="Zhang G."/>
        </authorList>
    </citation>
    <scope>NUCLEOTIDE SEQUENCE</scope>
    <source>
        <strain evidence="9">BGI-SZ-2011g</strain>
    </source>
</reference>
<dbReference type="EMBL" id="JAJJHW010001156">
    <property type="protein sequence ID" value="KAH8376041.1"/>
    <property type="molecule type" value="Genomic_DNA"/>
</dbReference>
<evidence type="ECO:0000256" key="5">
    <source>
        <dbReference type="ARBA" id="ARBA00023157"/>
    </source>
</evidence>
<dbReference type="PROSITE" id="PS51362">
    <property type="entry name" value="TGF_BETA_2"/>
    <property type="match status" value="1"/>
</dbReference>
<sequence>DKNSAQRIHKIINRKQEANRKIMKSTSGEYKNNHKTPNHNEEKLTKLVMNGLGLKKLPDIKKANISQLEYSKKYIEYLGRLKKNNLRKNFDDTNMENAASLEIFSIITNKFKDITQKRSPKRNRSIRSTELLKNTHSRRHNQSNLNESVKTNILLHFPLIINDARFKYEQINEANVRLMILYNPALAIQSRSLEAADSNIYRRKNNNRYQKPVQNGEGCRNERNDKYAKSQSLIRKQINRKRKQHVINIKVYQLLRLNKRQMLDARHIEFNNDNLNYSGTTGDETYSQWLEFDVTVAVRTWLNKTRENLGIEIQCDKCKRIGARILSEVSTSSPHLIDKSHFDDKFHLTPVLNIIGHIGRKHSEEAINPHTFNLKWNNQSHGDYFYHRNGQGQVQGPAKKLQNSCYRAHQRCCRHHLEVDFKNIKGFEFIIQPKTFDAGYCKGRCPPRHNPAHHHALLQSLMWQQDHNRVPRPCCVPSKLTEIEILHVDEDHSDKLKISTWSNMQVLDCACS</sequence>
<keyword evidence="5" id="KW-1015">Disulfide bond</keyword>
<dbReference type="CDD" id="cd13755">
    <property type="entry name" value="TGF_beta_maverick"/>
    <property type="match status" value="1"/>
</dbReference>
<dbReference type="Proteomes" id="UP001200034">
    <property type="component" value="Unassembled WGS sequence"/>
</dbReference>
<proteinExistence type="inferred from homology"/>
<evidence type="ECO:0000256" key="4">
    <source>
        <dbReference type="ARBA" id="ARBA00023030"/>
    </source>
</evidence>
<evidence type="ECO:0000256" key="1">
    <source>
        <dbReference type="ARBA" id="ARBA00004613"/>
    </source>
</evidence>
<keyword evidence="4 6" id="KW-0339">Growth factor</keyword>
<dbReference type="InterPro" id="IPR001839">
    <property type="entry name" value="TGF-b_C"/>
</dbReference>
<comment type="similarity">
    <text evidence="2 6">Belongs to the TGF-beta family.</text>
</comment>
<evidence type="ECO:0000256" key="7">
    <source>
        <dbReference type="SAM" id="MobiDB-lite"/>
    </source>
</evidence>
<name>A0AAD4K2Z6_9MUSC</name>
<dbReference type="InterPro" id="IPR017948">
    <property type="entry name" value="TGFb_CS"/>
</dbReference>
<feature type="region of interest" description="Disordered" evidence="7">
    <location>
        <begin position="116"/>
        <end position="144"/>
    </location>
</feature>
<evidence type="ECO:0000313" key="9">
    <source>
        <dbReference type="EMBL" id="KAH8376041.1"/>
    </source>
</evidence>
<dbReference type="GO" id="GO:0008083">
    <property type="term" value="F:growth factor activity"/>
    <property type="evidence" value="ECO:0007669"/>
    <property type="project" value="UniProtKB-KW"/>
</dbReference>
<feature type="non-terminal residue" evidence="9">
    <location>
        <position position="1"/>
    </location>
</feature>
<feature type="domain" description="TGF-beta family profile" evidence="8">
    <location>
        <begin position="398"/>
        <end position="512"/>
    </location>
</feature>
<protein>
    <recommendedName>
        <fullName evidence="8">TGF-beta family profile domain-containing protein</fullName>
    </recommendedName>
</protein>
<comment type="subcellular location">
    <subcellularLocation>
        <location evidence="1">Secreted</location>
    </subcellularLocation>
</comment>
<dbReference type="SMART" id="SM00204">
    <property type="entry name" value="TGFB"/>
    <property type="match status" value="1"/>
</dbReference>
<keyword evidence="10" id="KW-1185">Reference proteome</keyword>
<gene>
    <name evidence="9" type="ORF">KR093_010961</name>
</gene>
<keyword evidence="3" id="KW-0964">Secreted</keyword>
<dbReference type="Gene3D" id="2.60.120.970">
    <property type="match status" value="1"/>
</dbReference>
<evidence type="ECO:0000256" key="2">
    <source>
        <dbReference type="ARBA" id="ARBA00006656"/>
    </source>
</evidence>
<organism evidence="9 10">
    <name type="scientific">Drosophila rubida</name>
    <dbReference type="NCBI Taxonomy" id="30044"/>
    <lineage>
        <taxon>Eukaryota</taxon>
        <taxon>Metazoa</taxon>
        <taxon>Ecdysozoa</taxon>
        <taxon>Arthropoda</taxon>
        <taxon>Hexapoda</taxon>
        <taxon>Insecta</taxon>
        <taxon>Pterygota</taxon>
        <taxon>Neoptera</taxon>
        <taxon>Endopterygota</taxon>
        <taxon>Diptera</taxon>
        <taxon>Brachycera</taxon>
        <taxon>Muscomorpha</taxon>
        <taxon>Ephydroidea</taxon>
        <taxon>Drosophilidae</taxon>
        <taxon>Drosophila</taxon>
    </lineage>
</organism>
<evidence type="ECO:0000256" key="3">
    <source>
        <dbReference type="ARBA" id="ARBA00022525"/>
    </source>
</evidence>
<evidence type="ECO:0000256" key="6">
    <source>
        <dbReference type="RuleBase" id="RU000354"/>
    </source>
</evidence>
<evidence type="ECO:0000313" key="10">
    <source>
        <dbReference type="Proteomes" id="UP001200034"/>
    </source>
</evidence>
<dbReference type="InterPro" id="IPR015615">
    <property type="entry name" value="TGF-beta-rel"/>
</dbReference>
<accession>A0AAD4K2Z6</accession>
<dbReference type="Pfam" id="PF00019">
    <property type="entry name" value="TGF_beta"/>
    <property type="match status" value="1"/>
</dbReference>
<dbReference type="AlphaFoldDB" id="A0AAD4K2Z6"/>
<dbReference type="InterPro" id="IPR029034">
    <property type="entry name" value="Cystine-knot_cytokine"/>
</dbReference>
<evidence type="ECO:0000259" key="8">
    <source>
        <dbReference type="PROSITE" id="PS51362"/>
    </source>
</evidence>
<dbReference type="SUPFAM" id="SSF57501">
    <property type="entry name" value="Cystine-knot cytokines"/>
    <property type="match status" value="1"/>
</dbReference>